<dbReference type="InterPro" id="IPR036188">
    <property type="entry name" value="FAD/NAD-bd_sf"/>
</dbReference>
<dbReference type="Gene3D" id="3.50.50.60">
    <property type="entry name" value="FAD/NAD(P)-binding domain"/>
    <property type="match status" value="1"/>
</dbReference>
<dbReference type="RefSeq" id="WP_379573458.1">
    <property type="nucleotide sequence ID" value="NZ_JBHUFV010000029.1"/>
</dbReference>
<dbReference type="PANTHER" id="PTHR43747">
    <property type="entry name" value="FAD-BINDING PROTEIN"/>
    <property type="match status" value="1"/>
</dbReference>
<name>A0ABW4SX51_9ACTN</name>
<evidence type="ECO:0000313" key="4">
    <source>
        <dbReference type="Proteomes" id="UP001597368"/>
    </source>
</evidence>
<dbReference type="Proteomes" id="UP001597368">
    <property type="component" value="Unassembled WGS sequence"/>
</dbReference>
<accession>A0ABW4SX51</accession>
<gene>
    <name evidence="3" type="ORF">ACFSKW_18290</name>
</gene>
<dbReference type="Pfam" id="PF01266">
    <property type="entry name" value="DAO"/>
    <property type="match status" value="1"/>
</dbReference>
<dbReference type="InterPro" id="IPR006076">
    <property type="entry name" value="FAD-dep_OxRdtase"/>
</dbReference>
<dbReference type="SUPFAM" id="SSF51905">
    <property type="entry name" value="FAD/NAD(P)-binding domain"/>
    <property type="match status" value="1"/>
</dbReference>
<dbReference type="InterPro" id="IPR050816">
    <property type="entry name" value="Flavin-dep_Halogenase_NPB"/>
</dbReference>
<dbReference type="PANTHER" id="PTHR43747:SF1">
    <property type="entry name" value="SLR1998 PROTEIN"/>
    <property type="match status" value="1"/>
</dbReference>
<comment type="similarity">
    <text evidence="1">Belongs to the flavin-dependent halogenase family. Bacterial tryptophan halogenase subfamily.</text>
</comment>
<feature type="domain" description="FAD dependent oxidoreductase" evidence="2">
    <location>
        <begin position="3"/>
        <end position="86"/>
    </location>
</feature>
<proteinExistence type="inferred from homology"/>
<keyword evidence="4" id="KW-1185">Reference proteome</keyword>
<organism evidence="3 4">
    <name type="scientific">Nonomuraea mangrovi</name>
    <dbReference type="NCBI Taxonomy" id="2316207"/>
    <lineage>
        <taxon>Bacteria</taxon>
        <taxon>Bacillati</taxon>
        <taxon>Actinomycetota</taxon>
        <taxon>Actinomycetes</taxon>
        <taxon>Streptosporangiales</taxon>
        <taxon>Streptosporangiaceae</taxon>
        <taxon>Nonomuraea</taxon>
    </lineage>
</organism>
<evidence type="ECO:0000259" key="2">
    <source>
        <dbReference type="Pfam" id="PF01266"/>
    </source>
</evidence>
<evidence type="ECO:0000313" key="3">
    <source>
        <dbReference type="EMBL" id="MFD1933415.1"/>
    </source>
</evidence>
<evidence type="ECO:0000256" key="1">
    <source>
        <dbReference type="ARBA" id="ARBA00038396"/>
    </source>
</evidence>
<comment type="caution">
    <text evidence="3">The sequence shown here is derived from an EMBL/GenBank/DDBJ whole genome shotgun (WGS) entry which is preliminary data.</text>
</comment>
<protein>
    <submittedName>
        <fullName evidence="3">FAD-dependent oxidoreductase</fullName>
    </submittedName>
</protein>
<reference evidence="4" key="1">
    <citation type="journal article" date="2019" name="Int. J. Syst. Evol. Microbiol.">
        <title>The Global Catalogue of Microorganisms (GCM) 10K type strain sequencing project: providing services to taxonomists for standard genome sequencing and annotation.</title>
        <authorList>
            <consortium name="The Broad Institute Genomics Platform"/>
            <consortium name="The Broad Institute Genome Sequencing Center for Infectious Disease"/>
            <person name="Wu L."/>
            <person name="Ma J."/>
        </authorList>
    </citation>
    <scope>NUCLEOTIDE SEQUENCE [LARGE SCALE GENOMIC DNA]</scope>
    <source>
        <strain evidence="4">ICMP 6774ER</strain>
    </source>
</reference>
<dbReference type="PRINTS" id="PR00420">
    <property type="entry name" value="RNGMNOXGNASE"/>
</dbReference>
<sequence>MSDIVVAGAGPAGLVAALLLAADGHRVTVLDRDRDGPGNIHRAWELWQRPGVSQFRQPHRLVAAGWRLLRDELPEVAAELERAGAIVRNSLAGSCRERALGTAREGDERFETIAARRPVLEAALALVAARAPGVTVRRGVTVAGLLIDAPMKGGRPRVRGVRTGEGEAIRADLVLDATGQRRELAGMLGEPDATEPDATGAGTARGCAGPGFAYYSRHFAGPMPAPPIRPLEHHDNLSTLVLPGDVGTWSVTLAVSRDDVELRELRHAGVWQRAASMFPNVEQWAAGIPISDVLRASGEASGPSRLVAGGRPVVHGLLPLGDAWAVTNPLFGLGMSMAFTHASLLRDAVRAEGLDALEKLTLRFDEVSQGVLAPVCERLGRWDRYRLAELDGERRGQPYESGDAEWMLSKALDAATLLDGDVLRGVADVAHLLATPQEAIEATGLDTKALTLAGDAPRFVAQGPARGRLLAAIHSARP</sequence>
<dbReference type="EMBL" id="JBHUFV010000029">
    <property type="protein sequence ID" value="MFD1933415.1"/>
    <property type="molecule type" value="Genomic_DNA"/>
</dbReference>